<dbReference type="Proteomes" id="UP000199182">
    <property type="component" value="Unassembled WGS sequence"/>
</dbReference>
<keyword evidence="3" id="KW-1185">Reference proteome</keyword>
<reference evidence="2 3" key="1">
    <citation type="submission" date="2016-10" db="EMBL/GenBank/DDBJ databases">
        <authorList>
            <person name="de Groot N.N."/>
        </authorList>
    </citation>
    <scope>NUCLEOTIDE SEQUENCE [LARGE SCALE GENOMIC DNA]</scope>
    <source>
        <strain evidence="2 3">CGMCC 1.5012</strain>
    </source>
</reference>
<dbReference type="NCBIfam" id="TIGR00654">
    <property type="entry name" value="PhzF_family"/>
    <property type="match status" value="1"/>
</dbReference>
<name>A0A1G9ZBP4_9FIRM</name>
<dbReference type="InterPro" id="IPR003719">
    <property type="entry name" value="Phenazine_PhzF-like"/>
</dbReference>
<evidence type="ECO:0000313" key="3">
    <source>
        <dbReference type="Proteomes" id="UP000199182"/>
    </source>
</evidence>
<dbReference type="Pfam" id="PF02567">
    <property type="entry name" value="PhzC-PhzF"/>
    <property type="match status" value="1"/>
</dbReference>
<protein>
    <submittedName>
        <fullName evidence="2">Phenazine biosynthesis protein PhzF family</fullName>
    </submittedName>
</protein>
<organism evidence="2 3">
    <name type="scientific">Acetanaerobacterium elongatum</name>
    <dbReference type="NCBI Taxonomy" id="258515"/>
    <lineage>
        <taxon>Bacteria</taxon>
        <taxon>Bacillati</taxon>
        <taxon>Bacillota</taxon>
        <taxon>Clostridia</taxon>
        <taxon>Eubacteriales</taxon>
        <taxon>Oscillospiraceae</taxon>
        <taxon>Acetanaerobacterium</taxon>
    </lineage>
</organism>
<gene>
    <name evidence="2" type="ORF">SAMN05192585_11312</name>
</gene>
<dbReference type="SUPFAM" id="SSF54506">
    <property type="entry name" value="Diaminopimelate epimerase-like"/>
    <property type="match status" value="1"/>
</dbReference>
<feature type="active site" evidence="1">
    <location>
        <position position="44"/>
    </location>
</feature>
<accession>A0A1G9ZBP4</accession>
<dbReference type="EMBL" id="FNID01000013">
    <property type="protein sequence ID" value="SDN18832.1"/>
    <property type="molecule type" value="Genomic_DNA"/>
</dbReference>
<dbReference type="OrthoDB" id="9788221at2"/>
<dbReference type="PANTHER" id="PTHR13774:SF32">
    <property type="entry name" value="ANTISENSE-ENHANCING SEQUENCE 1"/>
    <property type="match status" value="1"/>
</dbReference>
<dbReference type="GO" id="GO:0005737">
    <property type="term" value="C:cytoplasm"/>
    <property type="evidence" value="ECO:0007669"/>
    <property type="project" value="TreeGrafter"/>
</dbReference>
<dbReference type="AlphaFoldDB" id="A0A1G9ZBP4"/>
<sequence length="284" mass="31675">MNYFHVDVFSEKPMTGNGLTVVFPNAPLNETVMLDIAKEFKQFETIFLFQDERSSFTARIFTVDEELGFAGHPILGAAAVVHQIYFSHLQTATIRFQLSGRSIEVQSETSKTGYQVVMNQGTPEFITQVESCQYESIAKSLNNQPVDIDKALPLEVVSTGLPYLLVPLKSDLHNVKISIPNFEVFLSNFRAKFVYIFNTETLECRTWDNNGLVEDIATGSAAGPLCAYLVKHGIKAEKEVIRLRQGSFVGRPSVIEGWADSSKGTTDIFIRGRVSFFAQGRLSI</sequence>
<dbReference type="PANTHER" id="PTHR13774">
    <property type="entry name" value="PHENAZINE BIOSYNTHESIS PROTEIN"/>
    <property type="match status" value="1"/>
</dbReference>
<dbReference type="GO" id="GO:0016853">
    <property type="term" value="F:isomerase activity"/>
    <property type="evidence" value="ECO:0007669"/>
    <property type="project" value="TreeGrafter"/>
</dbReference>
<dbReference type="STRING" id="258515.SAMN05192585_11312"/>
<dbReference type="PIRSF" id="PIRSF016184">
    <property type="entry name" value="PhzC_PhzF"/>
    <property type="match status" value="1"/>
</dbReference>
<evidence type="ECO:0000313" key="2">
    <source>
        <dbReference type="EMBL" id="SDN18832.1"/>
    </source>
</evidence>
<proteinExistence type="predicted"/>
<dbReference type="Gene3D" id="3.10.310.10">
    <property type="entry name" value="Diaminopimelate Epimerase, Chain A, domain 1"/>
    <property type="match status" value="2"/>
</dbReference>
<dbReference type="RefSeq" id="WP_092639598.1">
    <property type="nucleotide sequence ID" value="NZ_FNID01000013.1"/>
</dbReference>
<evidence type="ECO:0000256" key="1">
    <source>
        <dbReference type="PIRSR" id="PIRSR016184-1"/>
    </source>
</evidence>